<evidence type="ECO:0000313" key="4">
    <source>
        <dbReference type="Proteomes" id="UP001190464"/>
    </source>
</evidence>
<proteinExistence type="predicted"/>
<sequence length="308" mass="32904">MPAEQIAAACELWTGFDISIVARNYAQLAGLLAGFAFVVINLVLDRAYRRRSDGHSPDPREVEHETLTGVALMNAFLGLFLTAVQYSLLAGEQGCAVGSGRAASAELLGAISFVASLYILLYAVVQFVSGSAGTLIRHCVFIVAVLVPPIAVFFVEATLTDLALSLGDQQTHQPLQPLWDDANRLSVPITVAIAAFCAIGWFLGRARRRSESPTGPMAGRIRTAFPYLSTVVIIAAIVRSMAALPKTDVTSHLNSTESWLWVAVFAVLMLVLSTALSFQQGVENPARPPRPVQKAQSQDDAQDAAAPA</sequence>
<dbReference type="Proteomes" id="UP001190464">
    <property type="component" value="Chromosome"/>
</dbReference>
<gene>
    <name evidence="3" type="ORF">MU0102_001732</name>
</gene>
<feature type="transmembrane region" description="Helical" evidence="2">
    <location>
        <begin position="185"/>
        <end position="203"/>
    </location>
</feature>
<accession>A0ABM9LP93</accession>
<reference evidence="3 4" key="1">
    <citation type="submission" date="2023-08" db="EMBL/GenBank/DDBJ databases">
        <authorList>
            <person name="Folkvardsen B D."/>
            <person name="Norman A."/>
        </authorList>
    </citation>
    <scope>NUCLEOTIDE SEQUENCE [LARGE SCALE GENOMIC DNA]</scope>
    <source>
        <strain evidence="3 4">Mu0102</strain>
    </source>
</reference>
<evidence type="ECO:0000313" key="3">
    <source>
        <dbReference type="EMBL" id="CAJ1502408.1"/>
    </source>
</evidence>
<keyword evidence="2" id="KW-0812">Transmembrane</keyword>
<organism evidence="3 4">
    <name type="scientific">[Mycobacterium] holstebronense</name>
    <dbReference type="NCBI Taxonomy" id="3064288"/>
    <lineage>
        <taxon>Bacteria</taxon>
        <taxon>Bacillati</taxon>
        <taxon>Actinomycetota</taxon>
        <taxon>Actinomycetes</taxon>
        <taxon>Mycobacteriales</taxon>
        <taxon>Mycobacteriaceae</taxon>
        <taxon>Mycolicibacterium</taxon>
    </lineage>
</organism>
<feature type="compositionally biased region" description="Low complexity" evidence="1">
    <location>
        <begin position="295"/>
        <end position="308"/>
    </location>
</feature>
<feature type="transmembrane region" description="Helical" evidence="2">
    <location>
        <begin position="25"/>
        <end position="44"/>
    </location>
</feature>
<keyword evidence="4" id="KW-1185">Reference proteome</keyword>
<feature type="transmembrane region" description="Helical" evidence="2">
    <location>
        <begin position="224"/>
        <end position="244"/>
    </location>
</feature>
<keyword evidence="2" id="KW-0472">Membrane</keyword>
<feature type="transmembrane region" description="Helical" evidence="2">
    <location>
        <begin position="65"/>
        <end position="87"/>
    </location>
</feature>
<evidence type="ECO:0000256" key="1">
    <source>
        <dbReference type="SAM" id="MobiDB-lite"/>
    </source>
</evidence>
<dbReference type="RefSeq" id="WP_308486476.1">
    <property type="nucleotide sequence ID" value="NZ_OY726398.1"/>
</dbReference>
<feature type="transmembrane region" description="Helical" evidence="2">
    <location>
        <begin position="259"/>
        <end position="278"/>
    </location>
</feature>
<name>A0ABM9LP93_9MYCO</name>
<feature type="transmembrane region" description="Helical" evidence="2">
    <location>
        <begin position="107"/>
        <end position="128"/>
    </location>
</feature>
<evidence type="ECO:0008006" key="5">
    <source>
        <dbReference type="Google" id="ProtNLM"/>
    </source>
</evidence>
<protein>
    <recommendedName>
        <fullName evidence="5">ABC transporter permease</fullName>
    </recommendedName>
</protein>
<evidence type="ECO:0000256" key="2">
    <source>
        <dbReference type="SAM" id="Phobius"/>
    </source>
</evidence>
<keyword evidence="2" id="KW-1133">Transmembrane helix</keyword>
<dbReference type="EMBL" id="OY726398">
    <property type="protein sequence ID" value="CAJ1502408.1"/>
    <property type="molecule type" value="Genomic_DNA"/>
</dbReference>
<feature type="transmembrane region" description="Helical" evidence="2">
    <location>
        <begin position="135"/>
        <end position="155"/>
    </location>
</feature>
<feature type="region of interest" description="Disordered" evidence="1">
    <location>
        <begin position="282"/>
        <end position="308"/>
    </location>
</feature>